<protein>
    <recommendedName>
        <fullName evidence="3">Macroglobulin domain-containing protein</fullName>
    </recommendedName>
</protein>
<gene>
    <name evidence="1" type="ORF">M3P09_05075</name>
</gene>
<evidence type="ECO:0000313" key="2">
    <source>
        <dbReference type="Proteomes" id="UP001165381"/>
    </source>
</evidence>
<dbReference type="Gene3D" id="2.60.40.1930">
    <property type="match status" value="1"/>
</dbReference>
<dbReference type="Proteomes" id="UP001165381">
    <property type="component" value="Unassembled WGS sequence"/>
</dbReference>
<proteinExistence type="predicted"/>
<reference evidence="1" key="1">
    <citation type="submission" date="2022-05" db="EMBL/GenBank/DDBJ databases">
        <authorList>
            <person name="Park J.-S."/>
        </authorList>
    </citation>
    <scope>NUCLEOTIDE SEQUENCE</scope>
    <source>
        <strain evidence="1">2012CJ34-3</strain>
    </source>
</reference>
<keyword evidence="2" id="KW-1185">Reference proteome</keyword>
<evidence type="ECO:0000313" key="1">
    <source>
        <dbReference type="EMBL" id="MCL6294354.1"/>
    </source>
</evidence>
<sequence>MRTAFLVAILFTLTINSQSIDVVKQIQHASHNKASESIYLQTSKDIYETREDLWFKAYVLDSKNLTPSNKSKILFVQLLNNEQDIPVWEEKYEIENGFVNGHLFLQDTLKPGTYTLTAYSANSFYKDSGAFNAVRKIQVLKSIADKPPQSNQKKQDSIFQFVTFPEGGNLVNGIESRLAFKAVNSKGHPVNVSGVLYENDEPLTHFKSTHLGMGSFLFIPNTNKSYHIKLSKKGEQETYSIPKIYSQGKVMRLISQTKENLIFKVSQNPSLKKETVHIRVQSRGIAYNLATAVLEKNLKIKIPITDLPQGIAEVTLFNKNFEPICERLIYVNPDRKLNIKTSLLKSEYKTRDKGTLKIQVTDENGNPVMAHLSLSIFDRIYKNKQDSKTIESHYFLSTQLKGKLYNPAYYFDEQNKDRKENLDLLLLTQGWRRYVWSETNLEALKHKKQVVFDDITGKATNKEKKKNKDSKLLGTPVINVSNSELKNPSEFILLDSLGMFKVKPNHLKLGERNYVYFKLMISPQQKYLYTINNNWFKSINTTRKTKSIYYPEYHPKNLEEEQVIPFKLYADIKELDEVVLKTKKKRVSRDKYLGKLDSILRLEIIDWIAEPCKTLNCPFHPYEPGNELPVEGQTYSRYVSEYYENNQRKEIRETVVYKKRKITDEYLMSRFNLIRIKGYYGKREFYQPVYDEETINDPFPDYRNTLFWKPDIITNKQGEAIIEFYCSDINTTFLGEIEGVSGDGLLGAANLEFAVRKRKN</sequence>
<comment type="caution">
    <text evidence="1">The sequence shown here is derived from an EMBL/GenBank/DDBJ whole genome shotgun (WGS) entry which is preliminary data.</text>
</comment>
<organism evidence="1 2">
    <name type="scientific">Jejuia spongiicola</name>
    <dbReference type="NCBI Taxonomy" id="2942207"/>
    <lineage>
        <taxon>Bacteria</taxon>
        <taxon>Pseudomonadati</taxon>
        <taxon>Bacteroidota</taxon>
        <taxon>Flavobacteriia</taxon>
        <taxon>Flavobacteriales</taxon>
        <taxon>Flavobacteriaceae</taxon>
        <taxon>Jejuia</taxon>
    </lineage>
</organism>
<name>A0ABT0QBT2_9FLAO</name>
<dbReference type="EMBL" id="JAMFLZ010000002">
    <property type="protein sequence ID" value="MCL6294354.1"/>
    <property type="molecule type" value="Genomic_DNA"/>
</dbReference>
<evidence type="ECO:0008006" key="3">
    <source>
        <dbReference type="Google" id="ProtNLM"/>
    </source>
</evidence>
<accession>A0ABT0QBT2</accession>
<dbReference type="RefSeq" id="WP_249972266.1">
    <property type="nucleotide sequence ID" value="NZ_JAMFLZ010000002.1"/>
</dbReference>